<dbReference type="CDD" id="cd00037">
    <property type="entry name" value="CLECT"/>
    <property type="match status" value="2"/>
</dbReference>
<dbReference type="InterPro" id="IPR016186">
    <property type="entry name" value="C-type_lectin-like/link_sf"/>
</dbReference>
<feature type="compositionally biased region" description="Low complexity" evidence="1">
    <location>
        <begin position="322"/>
        <end position="336"/>
    </location>
</feature>
<dbReference type="PROSITE" id="PS50041">
    <property type="entry name" value="C_TYPE_LECTIN_2"/>
    <property type="match status" value="1"/>
</dbReference>
<dbReference type="Gene3D" id="3.10.100.10">
    <property type="entry name" value="Mannose-Binding Protein A, subunit A"/>
    <property type="match status" value="2"/>
</dbReference>
<dbReference type="InterPro" id="IPR001304">
    <property type="entry name" value="C-type_lectin-like"/>
</dbReference>
<feature type="compositionally biased region" description="Basic and acidic residues" evidence="1">
    <location>
        <begin position="279"/>
        <end position="289"/>
    </location>
</feature>
<dbReference type="InterPro" id="IPR016187">
    <property type="entry name" value="CTDL_fold"/>
</dbReference>
<keyword evidence="2" id="KW-0812">Transmembrane</keyword>
<evidence type="ECO:0000256" key="2">
    <source>
        <dbReference type="SAM" id="Phobius"/>
    </source>
</evidence>
<dbReference type="SUPFAM" id="SSF56436">
    <property type="entry name" value="C-type lectin-like"/>
    <property type="match status" value="2"/>
</dbReference>
<keyword evidence="2" id="KW-0472">Membrane</keyword>
<keyword evidence="5" id="KW-1185">Reference proteome</keyword>
<evidence type="ECO:0000313" key="4">
    <source>
        <dbReference type="EMBL" id="TPP60595.1"/>
    </source>
</evidence>
<accession>A0A504YJI1</accession>
<reference evidence="4 5" key="1">
    <citation type="submission" date="2019-04" db="EMBL/GenBank/DDBJ databases">
        <title>Annotation for the trematode Fasciola gigantica.</title>
        <authorList>
            <person name="Choi Y.-J."/>
        </authorList>
    </citation>
    <scope>NUCLEOTIDE SEQUENCE [LARGE SCALE GENOMIC DNA]</scope>
    <source>
        <strain evidence="4">Uganda_cow_1</strain>
    </source>
</reference>
<feature type="transmembrane region" description="Helical" evidence="2">
    <location>
        <begin position="7"/>
        <end position="29"/>
    </location>
</feature>
<evidence type="ECO:0000313" key="5">
    <source>
        <dbReference type="Proteomes" id="UP000316759"/>
    </source>
</evidence>
<dbReference type="Proteomes" id="UP000316759">
    <property type="component" value="Unassembled WGS sequence"/>
</dbReference>
<feature type="region of interest" description="Disordered" evidence="1">
    <location>
        <begin position="279"/>
        <end position="305"/>
    </location>
</feature>
<dbReference type="EMBL" id="SUNJ01009203">
    <property type="protein sequence ID" value="TPP60595.1"/>
    <property type="molecule type" value="Genomic_DNA"/>
</dbReference>
<name>A0A504YJI1_FASGI</name>
<dbReference type="AlphaFoldDB" id="A0A504YJI1"/>
<feature type="region of interest" description="Disordered" evidence="1">
    <location>
        <begin position="321"/>
        <end position="355"/>
    </location>
</feature>
<evidence type="ECO:0000256" key="1">
    <source>
        <dbReference type="SAM" id="MobiDB-lite"/>
    </source>
</evidence>
<sequence length="718" mass="80933">MLRLAPIHIIYCWLIVVCGWSPVAAFLAATSDYFTYSSPFKPPWILGPPVNRLEKFPDEEFQHDSTKVRRLTSMMYKGQSYVMVDNLTLSFDQAETYCQTEFSEPMHLASVHSNEEWEKFIDAFSQYYPSGLWLGGIIEHPKPNVFILLWLDNTPADYHRFSPIERERWVSSWQIDDHGCIVVNAEQRSNWSVDIAPCEDSRAFVCKRPRNTDSDLPIHIQMKQSHFGPRQRRFNIFREFFRPFLLPPRLRIPHIGSFELHPSNRQTSHFHIVDNYRSPYDRETSRTQSDHLTTMEPTSAGMMTEETPRTPLTFAIRSMAVTTTKTPDTSSTTPDSSTEDLSIEPKPPTPAGNETVRVTNSTLPTGAVPQQSDTIQSLSTRIIRTAALPTQLRNSAMPSTGNPNFIIVPATPRSSSSISMVRMPILKSNAQAAISNAFAGPIPDDVWIGGTIHKSKPKVFDLKWIDDTSFKYQRFEPKERDRWQIANLTQRGCVRASLDRFQNGNWSVDPAPCLEPRRFICLLTREIDNKPPKNCDTVDKNQIDKINHLLELLTNYPEEKRGLESPHSVVKSSAPMPPQQGTDNTKTNASATAGTTTGKLSNLQEKTTDINPKPSVKDTTNIENVISSNAPVANKVETTATNELSNRKEKTSDAIPESSVNDAKKAETITANSNTPSAINGAAHAANTINMINKSMSDRSLIQENRKRHLQARKLLTW</sequence>
<dbReference type="OrthoDB" id="6284932at2759"/>
<feature type="domain" description="C-type lectin" evidence="3">
    <location>
        <begin position="76"/>
        <end position="207"/>
    </location>
</feature>
<feature type="region of interest" description="Disordered" evidence="1">
    <location>
        <begin position="559"/>
        <end position="663"/>
    </location>
</feature>
<protein>
    <recommendedName>
        <fullName evidence="3">C-type lectin domain-containing protein</fullName>
    </recommendedName>
</protein>
<dbReference type="Pfam" id="PF00059">
    <property type="entry name" value="Lectin_C"/>
    <property type="match status" value="1"/>
</dbReference>
<gene>
    <name evidence="4" type="ORF">FGIG_02878</name>
</gene>
<proteinExistence type="predicted"/>
<comment type="caution">
    <text evidence="4">The sequence shown here is derived from an EMBL/GenBank/DDBJ whole genome shotgun (WGS) entry which is preliminary data.</text>
</comment>
<evidence type="ECO:0000259" key="3">
    <source>
        <dbReference type="PROSITE" id="PS50041"/>
    </source>
</evidence>
<feature type="compositionally biased region" description="Low complexity" evidence="1">
    <location>
        <begin position="584"/>
        <end position="599"/>
    </location>
</feature>
<dbReference type="STRING" id="46835.A0A504YJI1"/>
<keyword evidence="2" id="KW-1133">Transmembrane helix</keyword>
<organism evidence="4 5">
    <name type="scientific">Fasciola gigantica</name>
    <name type="common">Giant liver fluke</name>
    <dbReference type="NCBI Taxonomy" id="46835"/>
    <lineage>
        <taxon>Eukaryota</taxon>
        <taxon>Metazoa</taxon>
        <taxon>Spiralia</taxon>
        <taxon>Lophotrochozoa</taxon>
        <taxon>Platyhelminthes</taxon>
        <taxon>Trematoda</taxon>
        <taxon>Digenea</taxon>
        <taxon>Plagiorchiida</taxon>
        <taxon>Echinostomata</taxon>
        <taxon>Echinostomatoidea</taxon>
        <taxon>Fasciolidae</taxon>
        <taxon>Fasciola</taxon>
    </lineage>
</organism>
<feature type="compositionally biased region" description="Polar residues" evidence="1">
    <location>
        <begin position="617"/>
        <end position="644"/>
    </location>
</feature>